<dbReference type="Gene3D" id="3.30.70.270">
    <property type="match status" value="1"/>
</dbReference>
<dbReference type="Proteomes" id="UP000597459">
    <property type="component" value="Unassembled WGS sequence"/>
</dbReference>
<dbReference type="GO" id="GO:0019825">
    <property type="term" value="F:oxygen binding"/>
    <property type="evidence" value="ECO:0007669"/>
    <property type="project" value="InterPro"/>
</dbReference>
<proteinExistence type="predicted"/>
<dbReference type="PROSITE" id="PS50887">
    <property type="entry name" value="GGDEF"/>
    <property type="match status" value="1"/>
</dbReference>
<dbReference type="FunFam" id="3.30.70.270:FF:000001">
    <property type="entry name" value="Diguanylate cyclase domain protein"/>
    <property type="match status" value="1"/>
</dbReference>
<dbReference type="GO" id="GO:0052621">
    <property type="term" value="F:diguanylate cyclase activity"/>
    <property type="evidence" value="ECO:0007669"/>
    <property type="project" value="UniProtKB-EC"/>
</dbReference>
<dbReference type="SUPFAM" id="SSF46458">
    <property type="entry name" value="Globin-like"/>
    <property type="match status" value="1"/>
</dbReference>
<dbReference type="Pfam" id="PF11563">
    <property type="entry name" value="Protoglobin"/>
    <property type="match status" value="1"/>
</dbReference>
<keyword evidence="7" id="KW-1185">Reference proteome</keyword>
<organism evidence="6 7">
    <name type="scientific">Acetobacter estunensis</name>
    <dbReference type="NCBI Taxonomy" id="104097"/>
    <lineage>
        <taxon>Bacteria</taxon>
        <taxon>Pseudomonadati</taxon>
        <taxon>Pseudomonadota</taxon>
        <taxon>Alphaproteobacteria</taxon>
        <taxon>Acetobacterales</taxon>
        <taxon>Acetobacteraceae</taxon>
        <taxon>Acetobacter</taxon>
    </lineage>
</organism>
<dbReference type="GO" id="GO:0020037">
    <property type="term" value="F:heme binding"/>
    <property type="evidence" value="ECO:0007669"/>
    <property type="project" value="InterPro"/>
</dbReference>
<accession>A0A967BAI3</accession>
<dbReference type="InterPro" id="IPR009050">
    <property type="entry name" value="Globin-like_sf"/>
</dbReference>
<dbReference type="InterPro" id="IPR044398">
    <property type="entry name" value="Globin-sensor_dom"/>
</dbReference>
<dbReference type="PANTHER" id="PTHR45138:SF9">
    <property type="entry name" value="DIGUANYLATE CYCLASE DGCM-RELATED"/>
    <property type="match status" value="1"/>
</dbReference>
<dbReference type="RefSeq" id="WP_166313713.1">
    <property type="nucleotide sequence ID" value="NZ_WOTH01000008.1"/>
</dbReference>
<evidence type="ECO:0000256" key="2">
    <source>
        <dbReference type="ARBA" id="ARBA00015125"/>
    </source>
</evidence>
<dbReference type="AlphaFoldDB" id="A0A967BAI3"/>
<evidence type="ECO:0000259" key="5">
    <source>
        <dbReference type="PROSITE" id="PS50887"/>
    </source>
</evidence>
<dbReference type="Gene3D" id="1.10.490.10">
    <property type="entry name" value="Globins"/>
    <property type="match status" value="1"/>
</dbReference>
<dbReference type="InterPro" id="IPR000160">
    <property type="entry name" value="GGDEF_dom"/>
</dbReference>
<sequence>MDGAAHQPICDAPSCAITEWSTILRQIEPSLRLEISHLIREYAEHCAEAFYTALLDDEAASAFLSTQIVRDQLGHALKMWLTALFSLHPPDPAALIALQKRVGAVHARIRVPMRLVLHGARILKDMLRPLLFEKFTLQTDLLAVVRHVDNMIDMAMEIMGGEFVEDFRKEIATDEACRLVTLGQDLAVEKEAQRAALLDWGHKILLSICCAHPPPLPTLGKSGFGLWLAHKGTPLFGKMPGFSKVHELIDQLDHHLLPRIEKLFPVPPAEIQNLQEIQQEIGFLLNNMFTENELIAGGRDPLTSTLSRRFLPSILSREVTLALRNNLPLTVLLVDIDHFRLINDRFGHAQGDSILRSVSEIISGLCRPGDFVFRHGGEEFLVVLVETDEREASSVAEHIRSEVFHKPLMGATKVTVSIGLATFDGHPDYEHLIHEADAALAQAKQEGRNRCVMNAERTRT</sequence>
<name>A0A967BAI3_9PROT</name>
<dbReference type="Pfam" id="PF21118">
    <property type="entry name" value="DosC_2nd"/>
    <property type="match status" value="1"/>
</dbReference>
<dbReference type="SUPFAM" id="SSF55073">
    <property type="entry name" value="Nucleotide cyclase"/>
    <property type="match status" value="1"/>
</dbReference>
<dbReference type="Pfam" id="PF00990">
    <property type="entry name" value="GGDEF"/>
    <property type="match status" value="1"/>
</dbReference>
<evidence type="ECO:0000256" key="4">
    <source>
        <dbReference type="ARBA" id="ARBA00034247"/>
    </source>
</evidence>
<reference evidence="6" key="1">
    <citation type="submission" date="2019-11" db="EMBL/GenBank/DDBJ databases">
        <title>Description of new Acetobacter species.</title>
        <authorList>
            <person name="Cleenwerck I."/>
            <person name="Sombolestani A.S."/>
        </authorList>
    </citation>
    <scope>NUCLEOTIDE SEQUENCE</scope>
    <source>
        <strain evidence="6">LMG 1626</strain>
    </source>
</reference>
<dbReference type="InterPro" id="IPR012292">
    <property type="entry name" value="Globin/Proto"/>
</dbReference>
<dbReference type="GO" id="GO:1902201">
    <property type="term" value="P:negative regulation of bacterial-type flagellum-dependent cell motility"/>
    <property type="evidence" value="ECO:0007669"/>
    <property type="project" value="TreeGrafter"/>
</dbReference>
<dbReference type="InterPro" id="IPR050469">
    <property type="entry name" value="Diguanylate_Cyclase"/>
</dbReference>
<evidence type="ECO:0000256" key="3">
    <source>
        <dbReference type="ARBA" id="ARBA00029839"/>
    </source>
</evidence>
<dbReference type="InterPro" id="IPR043128">
    <property type="entry name" value="Rev_trsase/Diguanyl_cyclase"/>
</dbReference>
<dbReference type="GO" id="GO:0043709">
    <property type="term" value="P:cell adhesion involved in single-species biofilm formation"/>
    <property type="evidence" value="ECO:0007669"/>
    <property type="project" value="TreeGrafter"/>
</dbReference>
<dbReference type="GO" id="GO:0005886">
    <property type="term" value="C:plasma membrane"/>
    <property type="evidence" value="ECO:0007669"/>
    <property type="project" value="TreeGrafter"/>
</dbReference>
<feature type="domain" description="GGDEF" evidence="5">
    <location>
        <begin position="327"/>
        <end position="456"/>
    </location>
</feature>
<dbReference type="InterPro" id="IPR048442">
    <property type="entry name" value="DosC_2nd"/>
</dbReference>
<dbReference type="CDD" id="cd01949">
    <property type="entry name" value="GGDEF"/>
    <property type="match status" value="1"/>
</dbReference>
<dbReference type="SMART" id="SM00267">
    <property type="entry name" value="GGDEF"/>
    <property type="match status" value="1"/>
</dbReference>
<evidence type="ECO:0000313" key="6">
    <source>
        <dbReference type="EMBL" id="NHO53463.1"/>
    </source>
</evidence>
<dbReference type="NCBIfam" id="TIGR00254">
    <property type="entry name" value="GGDEF"/>
    <property type="match status" value="1"/>
</dbReference>
<evidence type="ECO:0000313" key="7">
    <source>
        <dbReference type="Proteomes" id="UP000597459"/>
    </source>
</evidence>
<evidence type="ECO:0000256" key="1">
    <source>
        <dbReference type="ARBA" id="ARBA00012528"/>
    </source>
</evidence>
<gene>
    <name evidence="6" type="ORF">GOB87_05720</name>
</gene>
<dbReference type="PANTHER" id="PTHR45138">
    <property type="entry name" value="REGULATORY COMPONENTS OF SENSORY TRANSDUCTION SYSTEM"/>
    <property type="match status" value="1"/>
</dbReference>
<dbReference type="InterPro" id="IPR029787">
    <property type="entry name" value="Nucleotide_cyclase"/>
</dbReference>
<comment type="catalytic activity">
    <reaction evidence="4">
        <text>2 GTP = 3',3'-c-di-GMP + 2 diphosphate</text>
        <dbReference type="Rhea" id="RHEA:24898"/>
        <dbReference type="ChEBI" id="CHEBI:33019"/>
        <dbReference type="ChEBI" id="CHEBI:37565"/>
        <dbReference type="ChEBI" id="CHEBI:58805"/>
        <dbReference type="EC" id="2.7.7.65"/>
    </reaction>
</comment>
<protein>
    <recommendedName>
        <fullName evidence="2">Diguanylate cyclase DosC</fullName>
        <ecNumber evidence="1">2.7.7.65</ecNumber>
    </recommendedName>
    <alternativeName>
        <fullName evidence="3">Direct oxygen-sensing cyclase</fullName>
    </alternativeName>
</protein>
<dbReference type="EMBL" id="WOTH01000008">
    <property type="protein sequence ID" value="NHO53463.1"/>
    <property type="molecule type" value="Genomic_DNA"/>
</dbReference>
<dbReference type="EC" id="2.7.7.65" evidence="1"/>
<comment type="caution">
    <text evidence="6">The sequence shown here is derived from an EMBL/GenBank/DDBJ whole genome shotgun (WGS) entry which is preliminary data.</text>
</comment>